<keyword evidence="2" id="KW-1185">Reference proteome</keyword>
<evidence type="ECO:0000313" key="1">
    <source>
        <dbReference type="EMBL" id="SFZ81431.1"/>
    </source>
</evidence>
<sequence>MMALRRVLFTIVVAVFSTLSLSVAFLLGRSSWENERPSQPIRQLAAYELARAIPPHGLKLAGRDDCTPPTETETALLQTAVDVLAFPHEMSRSLGNGSMRLLSSPLIRRGEEAVFFLCDDQNIFQTAQMYIQENEHLLKGRLTEFGFALIGRLPSPSADLARKVAESAFSDTPQESDSLRRDLRPLARATLASIKGASTPYADRAFSEITIENSMGTGAAQIAVAGGHPQALAKVELLMDQLLVSLPVGGPVPWDQRNRLYEMAQALAFAGPAAKDHVGPLKELMNREVESNATIFGMVSLPPRRMCPLLEQILQVPITETEYTYCDPSVGPFGLEQ</sequence>
<reference evidence="1 2" key="1">
    <citation type="submission" date="2016-11" db="EMBL/GenBank/DDBJ databases">
        <authorList>
            <person name="Jaros S."/>
            <person name="Januszkiewicz K."/>
            <person name="Wedrychowicz H."/>
        </authorList>
    </citation>
    <scope>NUCLEOTIDE SEQUENCE [LARGE SCALE GENOMIC DNA]</scope>
    <source>
        <strain evidence="1 2">ATCC 23634</strain>
    </source>
</reference>
<protein>
    <submittedName>
        <fullName evidence="1">Uncharacterized protein</fullName>
    </submittedName>
</protein>
<name>A0A1K2HTB8_9HYPH</name>
<accession>A0A1K2HTB8</accession>
<dbReference type="AlphaFoldDB" id="A0A1K2HTB8"/>
<organism evidence="1 2">
    <name type="scientific">Devosia enhydra</name>
    <dbReference type="NCBI Taxonomy" id="665118"/>
    <lineage>
        <taxon>Bacteria</taxon>
        <taxon>Pseudomonadati</taxon>
        <taxon>Pseudomonadota</taxon>
        <taxon>Alphaproteobacteria</taxon>
        <taxon>Hyphomicrobiales</taxon>
        <taxon>Devosiaceae</taxon>
        <taxon>Devosia</taxon>
    </lineage>
</organism>
<proteinExistence type="predicted"/>
<gene>
    <name evidence="1" type="ORF">SAMN02983003_0495</name>
</gene>
<dbReference type="Proteomes" id="UP000183447">
    <property type="component" value="Unassembled WGS sequence"/>
</dbReference>
<evidence type="ECO:0000313" key="2">
    <source>
        <dbReference type="Proteomes" id="UP000183447"/>
    </source>
</evidence>
<dbReference type="EMBL" id="FPKU01000001">
    <property type="protein sequence ID" value="SFZ81431.1"/>
    <property type="molecule type" value="Genomic_DNA"/>
</dbReference>